<name>A0A2T3XLT2_9BURK</name>
<dbReference type="RefSeq" id="WP_107153776.1">
    <property type="nucleotide sequence ID" value="NZ_PYUC01000018.1"/>
</dbReference>
<evidence type="ECO:0000313" key="2">
    <source>
        <dbReference type="Proteomes" id="UP000240638"/>
    </source>
</evidence>
<protein>
    <submittedName>
        <fullName evidence="1">Uncharacterized protein</fullName>
    </submittedName>
</protein>
<organism evidence="1 2">
    <name type="scientific">Trinickia symbiotica</name>
    <dbReference type="NCBI Taxonomy" id="863227"/>
    <lineage>
        <taxon>Bacteria</taxon>
        <taxon>Pseudomonadati</taxon>
        <taxon>Pseudomonadota</taxon>
        <taxon>Betaproteobacteria</taxon>
        <taxon>Burkholderiales</taxon>
        <taxon>Burkholderiaceae</taxon>
        <taxon>Trinickia</taxon>
    </lineage>
</organism>
<gene>
    <name evidence="1" type="ORF">C9I57_27695</name>
</gene>
<dbReference type="Proteomes" id="UP000240638">
    <property type="component" value="Unassembled WGS sequence"/>
</dbReference>
<sequence length="478" mass="51568">MNKDEGDEGLLDKPILTQDDNGGTPGVIDISLITGDYVLVYVPPWDTEADGTGPRPYDTYIVYFDENIWTANVVEDEDQAGWPVFPVRFHKGQIPNGSYKVYYTVEDFVGNGPTYSQKADIRIIGASAPAYPAPTFPEFPNGPATFTGIAVERGVVIAAAYPSINNGDVVEFNWSGTNGDGNPVPASQYSFEVQVREGAAQVGGLIPQEYVLCLGPEGTGTAYYHVYPSSDEDGGGDSRPASLELSFADIDSLDVIVSNGAPVQIPGTQGTNQVRLFGRPGMSVYASLVTPSAARIAESGEVNYSFSLDEQGMGSFGVVPNGDHKAELTLSQHATLIPPLLFRDAKNDQNPALTYGYTTGAAADDPSFGPDTSYCSVYVKVDPSRHAKNVHVTLDGGAYVLGQKKAHAQNAEVPLLVDGTATFQIVDKVDETINVNLDLKDGTPETTFQITFKAFPSWRKRHPWVITGRRRNRSYTTE</sequence>
<accession>A0A2T3XLT2</accession>
<comment type="caution">
    <text evidence="1">The sequence shown here is derived from an EMBL/GenBank/DDBJ whole genome shotgun (WGS) entry which is preliminary data.</text>
</comment>
<proteinExistence type="predicted"/>
<evidence type="ECO:0000313" key="1">
    <source>
        <dbReference type="EMBL" id="PTB17475.1"/>
    </source>
</evidence>
<dbReference type="EMBL" id="PYUC01000018">
    <property type="protein sequence ID" value="PTB17475.1"/>
    <property type="molecule type" value="Genomic_DNA"/>
</dbReference>
<reference evidence="1 2" key="1">
    <citation type="submission" date="2018-03" db="EMBL/GenBank/DDBJ databases">
        <title>Whole genome analyses suggest that Burkholderia sensu lato contains two further novel genera in the rhizoxinica-symbiotica group Mycetohabitans gen. nov., and Trinickia gen. nov.: implications for the evolution of diazotrophy and nodulation in the Burkholderiaceae.</title>
        <authorList>
            <person name="Estrada De Los Santos P."/>
            <person name="Palmer M."/>
            <person name="Chavez-Ramirez B."/>
            <person name="Steenkamp E.T."/>
            <person name="Hirsch A.M."/>
            <person name="Manyaka P."/>
            <person name="Maluk M."/>
            <person name="Lafos M."/>
            <person name="Crook M."/>
            <person name="Gross E."/>
            <person name="Simon M.F."/>
            <person name="Bueno Dos Reis Junior F."/>
            <person name="Poole P.S."/>
            <person name="Venter S.N."/>
            <person name="James E.K."/>
        </authorList>
    </citation>
    <scope>NUCLEOTIDE SEQUENCE [LARGE SCALE GENOMIC DNA]</scope>
    <source>
        <strain evidence="1 2">JPY-366</strain>
    </source>
</reference>
<dbReference type="AlphaFoldDB" id="A0A2T3XLT2"/>